<dbReference type="Proteomes" id="UP000636956">
    <property type="component" value="Unassembled WGS sequence"/>
</dbReference>
<protein>
    <recommendedName>
        <fullName evidence="3">DUF4192 family protein</fullName>
    </recommendedName>
</protein>
<keyword evidence="2" id="KW-1185">Reference proteome</keyword>
<comment type="caution">
    <text evidence="1">The sequence shown here is derived from an EMBL/GenBank/DDBJ whole genome shotgun (WGS) entry which is preliminary data.</text>
</comment>
<reference evidence="1" key="1">
    <citation type="journal article" date="2014" name="Int. J. Syst. Evol. Microbiol.">
        <title>Complete genome sequence of Corynebacterium casei LMG S-19264T (=DSM 44701T), isolated from a smear-ripened cheese.</title>
        <authorList>
            <consortium name="US DOE Joint Genome Institute (JGI-PGF)"/>
            <person name="Walter F."/>
            <person name="Albersmeier A."/>
            <person name="Kalinowski J."/>
            <person name="Ruckert C."/>
        </authorList>
    </citation>
    <scope>NUCLEOTIDE SEQUENCE</scope>
    <source>
        <strain evidence="1">CGMCC 1.8984</strain>
    </source>
</reference>
<dbReference type="SUPFAM" id="SSF48452">
    <property type="entry name" value="TPR-like"/>
    <property type="match status" value="1"/>
</dbReference>
<evidence type="ECO:0008006" key="3">
    <source>
        <dbReference type="Google" id="ProtNLM"/>
    </source>
</evidence>
<dbReference type="EMBL" id="BMMD01000002">
    <property type="protein sequence ID" value="GGJ70277.1"/>
    <property type="molecule type" value="Genomic_DNA"/>
</dbReference>
<accession>A0A917PC08</accession>
<proteinExistence type="predicted"/>
<evidence type="ECO:0000313" key="2">
    <source>
        <dbReference type="Proteomes" id="UP000636956"/>
    </source>
</evidence>
<organism evidence="1 2">
    <name type="scientific">Agromyces bauzanensis</name>
    <dbReference type="NCBI Taxonomy" id="1308924"/>
    <lineage>
        <taxon>Bacteria</taxon>
        <taxon>Bacillati</taxon>
        <taxon>Actinomycetota</taxon>
        <taxon>Actinomycetes</taxon>
        <taxon>Micrococcales</taxon>
        <taxon>Microbacteriaceae</taxon>
        <taxon>Agromyces</taxon>
    </lineage>
</organism>
<dbReference type="AlphaFoldDB" id="A0A917PC08"/>
<reference evidence="1" key="2">
    <citation type="submission" date="2020-09" db="EMBL/GenBank/DDBJ databases">
        <authorList>
            <person name="Sun Q."/>
            <person name="Zhou Y."/>
        </authorList>
    </citation>
    <scope>NUCLEOTIDE SEQUENCE</scope>
    <source>
        <strain evidence="1">CGMCC 1.8984</strain>
    </source>
</reference>
<dbReference type="Pfam" id="PF13830">
    <property type="entry name" value="DUF4192"/>
    <property type="match status" value="2"/>
</dbReference>
<gene>
    <name evidence="1" type="ORF">GCM10011372_05190</name>
</gene>
<name>A0A917PC08_9MICO</name>
<dbReference type="InterPro" id="IPR011990">
    <property type="entry name" value="TPR-like_helical_dom_sf"/>
</dbReference>
<evidence type="ECO:0000313" key="1">
    <source>
        <dbReference type="EMBL" id="GGJ70277.1"/>
    </source>
</evidence>
<dbReference type="InterPro" id="IPR025447">
    <property type="entry name" value="DUF4192"/>
</dbReference>
<dbReference type="Gene3D" id="1.25.40.10">
    <property type="entry name" value="Tetratricopeptide repeat domain"/>
    <property type="match status" value="1"/>
</dbReference>
<sequence length="417" mass="43784">MPQPHAVGMTTIIRAEAAHDFLAIVPALTGYTPTRSLVCVAFRGTRSLGVLRYDLPRRARDRDAVASAAVGTVCRMAGVDAIVPIVYTEATFARRGAMPERALLELVVARAEEAGFLVRDALCVATDGWGSALDPETPAQGHPLDLIASSHAASDPGCPVPDPAGAAGLATLPQPDPDLAARVAHLLDVCDADDRIDAFGGRRRSRELERLLEALGAVVDPVELVEALLGAEPGTSDADAMAWLVHLAGQPAFRDAMMLQFAFGRAIGELALDDAVDTNVRAAENGERVSELVAREHSERGPETVGSLLARLLLGQSTSRPAPERVERAIAVLRHALAHAPEHRRPGPLCMAGWLAWTLGRGSAAGALVDRALEIDPSHTMAGLLAAYLGTGAIPEWAFADGARAGDAAPTEEVSDP</sequence>